<evidence type="ECO:0000313" key="2">
    <source>
        <dbReference type="WBParaSite" id="JU765_v2.g5912.t1"/>
    </source>
</evidence>
<sequence length="931" mass="104880">MLATTSICLFFLFWTSLFLLDYLLRINNSQRYINFTEQIGLQIHLIQLRFYITRFERSHFLGSYATYIRSWQNSRFWLRFVDTWFSSGAFVGLLSFVLTTAYLSYLLLCELFNIVALVSVSAISNVRISPEGNYKMVDDTTGVEDALSYVPYQHHVQSGITPVIPGVNIPLEHLPLFMTVLVIAGIVHELGHAFAAVNANTRVLGFGIFVYGIYPGAFTEIDTDELERLSTAQKLRIYCAGIWHNLILAGCCYLVYLLIPFLLIPLFKSNAGLLVTDISQESGLVGPSGLRRGFVITSLNDCEVRTKADYLRCLSKYEVNIPKYGYYMPSNDVYPLTASKEKVTVIRGETACCQEFENITSASHICFQFYNSQKSFGQLFSSKSSPTIKLEDTPGYNRANRAIVNPLSATTKQIYASDLNKSDFLFACLPGREVTDHAHCDHSSAQYKDGMICVYPAMYNGTALLRFGIANESNPVIYIGQLSEARYLLNLQELVPRTNWISYTIPGQIELACKYFITFSLALGLLNAVPCYGLDGQFISRTLVDYFFCGYNIGYKENISNVILLYGTIVFFINVGEKQMKIDDVEHQIQLEHLLPDKNDGDDDEVKLIHKGHGTSGHLFKAYVIISMTILWTGYTLMVRYTRSTTPSSEMYSSCAVVFLSEVVKCCICLAFLFKDSNFSLNSYKNILMREFFKKPKELLKMSVPSMTYALQNNLDFIALSNLDAGIYQVTTQLKVVTTAIFMMIFLGRKFSQRRWISIILLFIGVAAVQLNNLDSKVVKKSTENHLKGLIAVLSTCITAGFAGVYFEKMLKDGSSTPFWIRNLQMYVSGIIWAFIGCFMSDANFSMKDFTHGFTSSVYMIIGFLSCGGIYISLVMKHLDNLHKSFASAVSIILVVILSLFLFEGVHIGLYFLFGSSIVCFAIMLYNSVNE</sequence>
<dbReference type="Proteomes" id="UP000887576">
    <property type="component" value="Unplaced"/>
</dbReference>
<protein>
    <submittedName>
        <fullName evidence="2">Membrane-bound transcription factor site-2 protease</fullName>
    </submittedName>
</protein>
<accession>A0AC34RDC2</accession>
<organism evidence="1 2">
    <name type="scientific">Panagrolaimus sp. JU765</name>
    <dbReference type="NCBI Taxonomy" id="591449"/>
    <lineage>
        <taxon>Eukaryota</taxon>
        <taxon>Metazoa</taxon>
        <taxon>Ecdysozoa</taxon>
        <taxon>Nematoda</taxon>
        <taxon>Chromadorea</taxon>
        <taxon>Rhabditida</taxon>
        <taxon>Tylenchina</taxon>
        <taxon>Panagrolaimomorpha</taxon>
        <taxon>Panagrolaimoidea</taxon>
        <taxon>Panagrolaimidae</taxon>
        <taxon>Panagrolaimus</taxon>
    </lineage>
</organism>
<reference evidence="2" key="1">
    <citation type="submission" date="2022-11" db="UniProtKB">
        <authorList>
            <consortium name="WormBaseParasite"/>
        </authorList>
    </citation>
    <scope>IDENTIFICATION</scope>
</reference>
<dbReference type="WBParaSite" id="JU765_v2.g5912.t1">
    <property type="protein sequence ID" value="JU765_v2.g5912.t1"/>
    <property type="gene ID" value="JU765_v2.g5912"/>
</dbReference>
<proteinExistence type="predicted"/>
<evidence type="ECO:0000313" key="1">
    <source>
        <dbReference type="Proteomes" id="UP000887576"/>
    </source>
</evidence>
<name>A0AC34RDC2_9BILA</name>